<evidence type="ECO:0000313" key="1">
    <source>
        <dbReference type="EMBL" id="AQS58048.1"/>
    </source>
</evidence>
<organism evidence="1 2">
    <name type="scientific">Desulforamulus ferrireducens</name>
    <dbReference type="NCBI Taxonomy" id="1833852"/>
    <lineage>
        <taxon>Bacteria</taxon>
        <taxon>Bacillati</taxon>
        <taxon>Bacillota</taxon>
        <taxon>Clostridia</taxon>
        <taxon>Eubacteriales</taxon>
        <taxon>Peptococcaceae</taxon>
        <taxon>Desulforamulus</taxon>
    </lineage>
</organism>
<proteinExistence type="predicted"/>
<gene>
    <name evidence="1" type="ORF">B0537_02410</name>
</gene>
<name>A0A1S6ITE9_9FIRM</name>
<keyword evidence="2" id="KW-1185">Reference proteome</keyword>
<evidence type="ECO:0000313" key="2">
    <source>
        <dbReference type="Proteomes" id="UP000189464"/>
    </source>
</evidence>
<protein>
    <submittedName>
        <fullName evidence="1">Uncharacterized protein</fullName>
    </submittedName>
</protein>
<dbReference type="EMBL" id="CP019698">
    <property type="protein sequence ID" value="AQS58048.1"/>
    <property type="molecule type" value="Genomic_DNA"/>
</dbReference>
<accession>A0A1S6ITE9</accession>
<dbReference type="Proteomes" id="UP000189464">
    <property type="component" value="Chromosome"/>
</dbReference>
<reference evidence="1 2" key="1">
    <citation type="journal article" date="2016" name="Int. J. Syst. Evol. Microbiol.">
        <title>Desulfotomaculum ferrireducens sp. nov., a moderately thermophilic sulfate-reducing and dissimilatory Fe(III)-reducing bacterium isolated from compost.</title>
        <authorList>
            <person name="Yang G."/>
            <person name="Guo J."/>
            <person name="Zhuang L."/>
            <person name="Yuan Y."/>
            <person name="Zhou S."/>
        </authorList>
    </citation>
    <scope>NUCLEOTIDE SEQUENCE [LARGE SCALE GENOMIC DNA]</scope>
    <source>
        <strain evidence="1 2">GSS09</strain>
    </source>
</reference>
<sequence length="106" mass="12563">MSKNIADILLKNYMNNPDPNSYHTKIQAYYEFISPKTIDDVFDKENILVFAEVSEWSDKRVRTALVHLHNFAKDNGYISKEAIFPVVNSQINYEKIFRLNNLRWHI</sequence>
<dbReference type="KEGG" id="dfg:B0537_02410"/>
<dbReference type="RefSeq" id="WP_077713007.1">
    <property type="nucleotide sequence ID" value="NZ_CP019698.1"/>
</dbReference>
<dbReference type="STRING" id="1833852.B0537_02410"/>
<dbReference type="AlphaFoldDB" id="A0A1S6ITE9"/>